<feature type="transmembrane region" description="Helical" evidence="1">
    <location>
        <begin position="14"/>
        <end position="30"/>
    </location>
</feature>
<sequence>MDIIKLLFDLTRDTAIVSIILAVVLVYSAKNLAGKKWLLASVIITSVMIVAFPIIHLISQYLDNTREVYQWYQVFHVLSLFGTACFELFLFIIWSNSRMKIDVKDLLFSFNGRIPRSVFWILASIIFPLNAVMCDVLYTLAVDGLPKLIVLIISICWLILGTWISLAIYAKRWHDCSKSGWMTLILFIPVIGAFWFLGYLGFARGTQGSNTYGDNPLEIKSN</sequence>
<dbReference type="EMBL" id="JAFFZP010000001">
    <property type="protein sequence ID" value="MBN0985972.1"/>
    <property type="molecule type" value="Genomic_DNA"/>
</dbReference>
<feature type="transmembrane region" description="Helical" evidence="1">
    <location>
        <begin position="181"/>
        <end position="202"/>
    </location>
</feature>
<dbReference type="InterPro" id="IPR008523">
    <property type="entry name" value="DUF805"/>
</dbReference>
<feature type="transmembrane region" description="Helical" evidence="1">
    <location>
        <begin position="148"/>
        <end position="169"/>
    </location>
</feature>
<dbReference type="PANTHER" id="PTHR34980:SF3">
    <property type="entry name" value="BLR8105 PROTEIN"/>
    <property type="match status" value="1"/>
</dbReference>
<feature type="transmembrane region" description="Helical" evidence="1">
    <location>
        <begin position="117"/>
        <end position="142"/>
    </location>
</feature>
<keyword evidence="1" id="KW-0812">Transmembrane</keyword>
<name>A0ABS2W3F9_9GAMM</name>
<evidence type="ECO:0000256" key="1">
    <source>
        <dbReference type="SAM" id="Phobius"/>
    </source>
</evidence>
<reference evidence="2 3" key="1">
    <citation type="submission" date="2021-02" db="EMBL/GenBank/DDBJ databases">
        <title>A novel species of genus Amphritea isolated from a fishpond in China.</title>
        <authorList>
            <person name="Lu H."/>
        </authorList>
    </citation>
    <scope>NUCLEOTIDE SEQUENCE [LARGE SCALE GENOMIC DNA]</scope>
    <source>
        <strain evidence="2 3">RP18W</strain>
    </source>
</reference>
<keyword evidence="3" id="KW-1185">Reference proteome</keyword>
<organism evidence="2 3">
    <name type="scientific">Amphritea pacifica</name>
    <dbReference type="NCBI Taxonomy" id="2811233"/>
    <lineage>
        <taxon>Bacteria</taxon>
        <taxon>Pseudomonadati</taxon>
        <taxon>Pseudomonadota</taxon>
        <taxon>Gammaproteobacteria</taxon>
        <taxon>Oceanospirillales</taxon>
        <taxon>Oceanospirillaceae</taxon>
        <taxon>Amphritea</taxon>
    </lineage>
</organism>
<gene>
    <name evidence="2" type="ORF">JW498_01170</name>
</gene>
<dbReference type="PANTHER" id="PTHR34980">
    <property type="entry name" value="INNER MEMBRANE PROTEIN-RELATED-RELATED"/>
    <property type="match status" value="1"/>
</dbReference>
<keyword evidence="1" id="KW-0472">Membrane</keyword>
<evidence type="ECO:0000313" key="3">
    <source>
        <dbReference type="Proteomes" id="UP000760472"/>
    </source>
</evidence>
<protein>
    <submittedName>
        <fullName evidence="2">DUF805 domain-containing protein</fullName>
    </submittedName>
</protein>
<proteinExistence type="predicted"/>
<dbReference type="Pfam" id="PF05656">
    <property type="entry name" value="DUF805"/>
    <property type="match status" value="1"/>
</dbReference>
<keyword evidence="1" id="KW-1133">Transmembrane helix</keyword>
<feature type="transmembrane region" description="Helical" evidence="1">
    <location>
        <begin position="71"/>
        <end position="96"/>
    </location>
</feature>
<feature type="transmembrane region" description="Helical" evidence="1">
    <location>
        <begin position="37"/>
        <end position="59"/>
    </location>
</feature>
<dbReference type="RefSeq" id="WP_205212731.1">
    <property type="nucleotide sequence ID" value="NZ_JAFFZP010000001.1"/>
</dbReference>
<evidence type="ECO:0000313" key="2">
    <source>
        <dbReference type="EMBL" id="MBN0985972.1"/>
    </source>
</evidence>
<dbReference type="Proteomes" id="UP000760472">
    <property type="component" value="Unassembled WGS sequence"/>
</dbReference>
<comment type="caution">
    <text evidence="2">The sequence shown here is derived from an EMBL/GenBank/DDBJ whole genome shotgun (WGS) entry which is preliminary data.</text>
</comment>
<accession>A0ABS2W3F9</accession>